<evidence type="ECO:0000313" key="2">
    <source>
        <dbReference type="Proteomes" id="UP001218218"/>
    </source>
</evidence>
<protein>
    <submittedName>
        <fullName evidence="1">Uncharacterized protein</fullName>
    </submittedName>
</protein>
<name>A0AAD6ZKC2_9AGAR</name>
<dbReference type="Proteomes" id="UP001218218">
    <property type="component" value="Unassembled WGS sequence"/>
</dbReference>
<keyword evidence="2" id="KW-1185">Reference proteome</keyword>
<proteinExistence type="predicted"/>
<sequence length="159" mass="16638">MARLPAHLGVAFHGAPSQLSLTSSSTHVIIEASNKGYSIHPARTTPTPAPTAQSPPDALGTVLSASAATLAALKPALLVREGGKQPNQIPTVQCIRYAHLFSSTHASTSSARTVDGRVCGAPDPSKKILGTPRVVFYFRRAFAIKPSQGSELKKKTCLA</sequence>
<evidence type="ECO:0000313" key="1">
    <source>
        <dbReference type="EMBL" id="KAJ7326490.1"/>
    </source>
</evidence>
<gene>
    <name evidence="1" type="ORF">DFH08DRAFT_941089</name>
</gene>
<reference evidence="1" key="1">
    <citation type="submission" date="2023-03" db="EMBL/GenBank/DDBJ databases">
        <title>Massive genome expansion in bonnet fungi (Mycena s.s.) driven by repeated elements and novel gene families across ecological guilds.</title>
        <authorList>
            <consortium name="Lawrence Berkeley National Laboratory"/>
            <person name="Harder C.B."/>
            <person name="Miyauchi S."/>
            <person name="Viragh M."/>
            <person name="Kuo A."/>
            <person name="Thoen E."/>
            <person name="Andreopoulos B."/>
            <person name="Lu D."/>
            <person name="Skrede I."/>
            <person name="Drula E."/>
            <person name="Henrissat B."/>
            <person name="Morin E."/>
            <person name="Kohler A."/>
            <person name="Barry K."/>
            <person name="LaButti K."/>
            <person name="Morin E."/>
            <person name="Salamov A."/>
            <person name="Lipzen A."/>
            <person name="Mereny Z."/>
            <person name="Hegedus B."/>
            <person name="Baldrian P."/>
            <person name="Stursova M."/>
            <person name="Weitz H."/>
            <person name="Taylor A."/>
            <person name="Grigoriev I.V."/>
            <person name="Nagy L.G."/>
            <person name="Martin F."/>
            <person name="Kauserud H."/>
        </authorList>
    </citation>
    <scope>NUCLEOTIDE SEQUENCE</scope>
    <source>
        <strain evidence="1">CBHHK002</strain>
    </source>
</reference>
<dbReference type="AlphaFoldDB" id="A0AAD6ZKC2"/>
<dbReference type="EMBL" id="JARIHO010000042">
    <property type="protein sequence ID" value="KAJ7326490.1"/>
    <property type="molecule type" value="Genomic_DNA"/>
</dbReference>
<accession>A0AAD6ZKC2</accession>
<organism evidence="1 2">
    <name type="scientific">Mycena albidolilacea</name>
    <dbReference type="NCBI Taxonomy" id="1033008"/>
    <lineage>
        <taxon>Eukaryota</taxon>
        <taxon>Fungi</taxon>
        <taxon>Dikarya</taxon>
        <taxon>Basidiomycota</taxon>
        <taxon>Agaricomycotina</taxon>
        <taxon>Agaricomycetes</taxon>
        <taxon>Agaricomycetidae</taxon>
        <taxon>Agaricales</taxon>
        <taxon>Marasmiineae</taxon>
        <taxon>Mycenaceae</taxon>
        <taxon>Mycena</taxon>
    </lineage>
</organism>
<comment type="caution">
    <text evidence="1">The sequence shown here is derived from an EMBL/GenBank/DDBJ whole genome shotgun (WGS) entry which is preliminary data.</text>
</comment>